<dbReference type="GO" id="GO:0005773">
    <property type="term" value="C:vacuole"/>
    <property type="evidence" value="ECO:0007669"/>
    <property type="project" value="UniProtKB-ARBA"/>
</dbReference>
<evidence type="ECO:0000256" key="5">
    <source>
        <dbReference type="ARBA" id="ARBA00059115"/>
    </source>
</evidence>
<dbReference type="PIRSF" id="PIRSF018497">
    <property type="entry name" value="V-ATP_synth_D"/>
    <property type="match status" value="1"/>
</dbReference>
<organism evidence="8 9">
    <name type="scientific">Allomyces macrogynus (strain ATCC 38327)</name>
    <name type="common">Allomyces javanicus var. macrogynus</name>
    <dbReference type="NCBI Taxonomy" id="578462"/>
    <lineage>
        <taxon>Eukaryota</taxon>
        <taxon>Fungi</taxon>
        <taxon>Fungi incertae sedis</taxon>
        <taxon>Blastocladiomycota</taxon>
        <taxon>Blastocladiomycetes</taxon>
        <taxon>Blastocladiales</taxon>
        <taxon>Blastocladiaceae</taxon>
        <taxon>Allomyces</taxon>
    </lineage>
</organism>
<evidence type="ECO:0000256" key="3">
    <source>
        <dbReference type="ARBA" id="ARBA00022781"/>
    </source>
</evidence>
<keyword evidence="4 7" id="KW-0406">Ion transport</keyword>
<dbReference type="Gene3D" id="1.20.1690.10">
    <property type="entry name" value="V-type ATP synthase subunit C domain"/>
    <property type="match status" value="2"/>
</dbReference>
<evidence type="ECO:0000256" key="7">
    <source>
        <dbReference type="PIRNR" id="PIRNR018497"/>
    </source>
</evidence>
<dbReference type="Pfam" id="PF01992">
    <property type="entry name" value="vATP-synt_AC39"/>
    <property type="match status" value="1"/>
</dbReference>
<dbReference type="eggNOG" id="KOG2957">
    <property type="taxonomic scope" value="Eukaryota"/>
</dbReference>
<reference evidence="8 9" key="1">
    <citation type="submission" date="2009-11" db="EMBL/GenBank/DDBJ databases">
        <title>Annotation of Allomyces macrogynus ATCC 38327.</title>
        <authorList>
            <consortium name="The Broad Institute Genome Sequencing Platform"/>
            <person name="Russ C."/>
            <person name="Cuomo C."/>
            <person name="Burger G."/>
            <person name="Gray M.W."/>
            <person name="Holland P.W.H."/>
            <person name="King N."/>
            <person name="Lang F.B.F."/>
            <person name="Roger A.J."/>
            <person name="Ruiz-Trillo I."/>
            <person name="Young S.K."/>
            <person name="Zeng Q."/>
            <person name="Gargeya S."/>
            <person name="Fitzgerald M."/>
            <person name="Haas B."/>
            <person name="Abouelleil A."/>
            <person name="Alvarado L."/>
            <person name="Arachchi H.M."/>
            <person name="Berlin A."/>
            <person name="Chapman S.B."/>
            <person name="Gearin G."/>
            <person name="Goldberg J."/>
            <person name="Griggs A."/>
            <person name="Gujja S."/>
            <person name="Hansen M."/>
            <person name="Heiman D."/>
            <person name="Howarth C."/>
            <person name="Larimer J."/>
            <person name="Lui A."/>
            <person name="MacDonald P.J.P."/>
            <person name="McCowen C."/>
            <person name="Montmayeur A."/>
            <person name="Murphy C."/>
            <person name="Neiman D."/>
            <person name="Pearson M."/>
            <person name="Priest M."/>
            <person name="Roberts A."/>
            <person name="Saif S."/>
            <person name="Shea T."/>
            <person name="Sisk P."/>
            <person name="Stolte C."/>
            <person name="Sykes S."/>
            <person name="Wortman J."/>
            <person name="Nusbaum C."/>
            <person name="Birren B."/>
        </authorList>
    </citation>
    <scope>NUCLEOTIDE SEQUENCE [LARGE SCALE GENOMIC DNA]</scope>
    <source>
        <strain evidence="8 9">ATCC 38327</strain>
    </source>
</reference>
<evidence type="ECO:0000256" key="4">
    <source>
        <dbReference type="ARBA" id="ARBA00023065"/>
    </source>
</evidence>
<dbReference type="OrthoDB" id="10250083at2759"/>
<dbReference type="InterPro" id="IPR035067">
    <property type="entry name" value="V-type_ATPase_csu/dsu"/>
</dbReference>
<dbReference type="EMBL" id="GG745329">
    <property type="protein sequence ID" value="KNE55328.1"/>
    <property type="molecule type" value="Genomic_DNA"/>
</dbReference>
<dbReference type="InterPro" id="IPR044911">
    <property type="entry name" value="V-type_ATPase_csu/dsu_dom_3"/>
</dbReference>
<dbReference type="Gene3D" id="1.10.132.50">
    <property type="entry name" value="ATP synthase (C/AC39) subunit, domain 3"/>
    <property type="match status" value="1"/>
</dbReference>
<evidence type="ECO:0000256" key="1">
    <source>
        <dbReference type="ARBA" id="ARBA00006709"/>
    </source>
</evidence>
<name>A0A0L0RY90_ALLM3</name>
<proteinExistence type="inferred from homology"/>
<sequence length="343" mass="39391">MLSFNVDDGYLEGIVRGYRAALLSSNQYLNLTQCESLEDLKLQLSATDYGNFLANEPPPVTTAVLLEKLTDRLVADFEYLRSNAVGPLAKFLEYLTYSYMIDNVILIITGTLHERDAAELLDKCHPLGFFDSMAALTVATTVQDLYQTVLVDTPLGPYFKNCLSSHDLDELNIEIIRSTLYKAYLEDFYRFCSTELDDVTAEVMKSILEFEADRRVINITINSFGTELSKDDRTKLYPTCGQLYPDGVMRLARVDDEDAVKAVIESYANYRVLFDTSEHKTLEDRFFEREVALNKLSYMSQFQYGIFYAFLKLKEQEIRNIVWIAECIAQNQRDRIGNYVNIF</sequence>
<dbReference type="InterPro" id="IPR036079">
    <property type="entry name" value="ATPase_csu/dsu_sf"/>
</dbReference>
<dbReference type="GO" id="GO:0046961">
    <property type="term" value="F:proton-transporting ATPase activity, rotational mechanism"/>
    <property type="evidence" value="ECO:0007669"/>
    <property type="project" value="InterPro"/>
</dbReference>
<dbReference type="InterPro" id="IPR002843">
    <property type="entry name" value="ATPase_V0-cplx_csu/dsu"/>
</dbReference>
<reference evidence="9" key="2">
    <citation type="submission" date="2009-11" db="EMBL/GenBank/DDBJ databases">
        <title>The Genome Sequence of Allomyces macrogynus strain ATCC 38327.</title>
        <authorList>
            <consortium name="The Broad Institute Genome Sequencing Platform"/>
            <person name="Russ C."/>
            <person name="Cuomo C."/>
            <person name="Shea T."/>
            <person name="Young S.K."/>
            <person name="Zeng Q."/>
            <person name="Koehrsen M."/>
            <person name="Haas B."/>
            <person name="Borodovsky M."/>
            <person name="Guigo R."/>
            <person name="Alvarado L."/>
            <person name="Berlin A."/>
            <person name="Borenstein D."/>
            <person name="Chen Z."/>
            <person name="Engels R."/>
            <person name="Freedman E."/>
            <person name="Gellesch M."/>
            <person name="Goldberg J."/>
            <person name="Griggs A."/>
            <person name="Gujja S."/>
            <person name="Heiman D."/>
            <person name="Hepburn T."/>
            <person name="Howarth C."/>
            <person name="Jen D."/>
            <person name="Larson L."/>
            <person name="Lewis B."/>
            <person name="Mehta T."/>
            <person name="Park D."/>
            <person name="Pearson M."/>
            <person name="Roberts A."/>
            <person name="Saif S."/>
            <person name="Shenoy N."/>
            <person name="Sisk P."/>
            <person name="Stolte C."/>
            <person name="Sykes S."/>
            <person name="Walk T."/>
            <person name="White J."/>
            <person name="Yandava C."/>
            <person name="Burger G."/>
            <person name="Gray M.W."/>
            <person name="Holland P.W.H."/>
            <person name="King N."/>
            <person name="Lang F.B.F."/>
            <person name="Roger A.J."/>
            <person name="Ruiz-Trillo I."/>
            <person name="Lander E."/>
            <person name="Nusbaum C."/>
        </authorList>
    </citation>
    <scope>NUCLEOTIDE SEQUENCE [LARGE SCALE GENOMIC DNA]</scope>
    <source>
        <strain evidence="9">ATCC 38327</strain>
    </source>
</reference>
<keyword evidence="2 7" id="KW-0813">Transport</keyword>
<keyword evidence="3 7" id="KW-0375">Hydrogen ion transport</keyword>
<protein>
    <recommendedName>
        <fullName evidence="7">V-type proton ATPase subunit</fullName>
    </recommendedName>
</protein>
<evidence type="ECO:0000256" key="6">
    <source>
        <dbReference type="ARBA" id="ARBA00059209"/>
    </source>
</evidence>
<dbReference type="OMA" id="MTYGYMI"/>
<dbReference type="FunFam" id="1.20.1690.10:FF:000001">
    <property type="entry name" value="V-type proton ATPase subunit"/>
    <property type="match status" value="1"/>
</dbReference>
<comment type="function">
    <text evidence="6">Subunit of the integral membrane V0 complex of vacuolar ATPase. Vacuolar ATPase is responsible for acidifying a variety of intracellular compartments in eukaryotic cells, thus providing most of the energy required for transport processes in the vacuolar system.</text>
</comment>
<dbReference type="VEuPathDB" id="FungiDB:AMAG_01230"/>
<evidence type="ECO:0000313" key="9">
    <source>
        <dbReference type="Proteomes" id="UP000054350"/>
    </source>
</evidence>
<keyword evidence="9" id="KW-1185">Reference proteome</keyword>
<dbReference type="AlphaFoldDB" id="A0A0L0RY90"/>
<dbReference type="PANTHER" id="PTHR11028">
    <property type="entry name" value="VACUOLAR ATP SYNTHASE SUBUNIT AC39"/>
    <property type="match status" value="1"/>
</dbReference>
<comment type="similarity">
    <text evidence="1 7">Belongs to the V-ATPase V0D/AC39 subunit family.</text>
</comment>
<gene>
    <name evidence="8" type="ORF">AMAG_01230</name>
</gene>
<comment type="subunit">
    <text evidence="7">V-ATPase is a heteromultimeric enzyme made up of two complexes: the ATP-hydrolytic V1 complex and the proton translocation V0 complex.</text>
</comment>
<dbReference type="SUPFAM" id="SSF103486">
    <property type="entry name" value="V-type ATP synthase subunit C"/>
    <property type="match status" value="1"/>
</dbReference>
<evidence type="ECO:0000313" key="8">
    <source>
        <dbReference type="EMBL" id="KNE55328.1"/>
    </source>
</evidence>
<dbReference type="FunFam" id="1.10.132.50:FF:000002">
    <property type="entry name" value="V-type proton ATPase subunit"/>
    <property type="match status" value="1"/>
</dbReference>
<dbReference type="Proteomes" id="UP000054350">
    <property type="component" value="Unassembled WGS sequence"/>
</dbReference>
<dbReference type="InterPro" id="IPR016727">
    <property type="entry name" value="ATPase_V0-cplx_dsu"/>
</dbReference>
<dbReference type="STRING" id="578462.A0A0L0RY90"/>
<dbReference type="FunFam" id="1.20.1690.10:FF:000003">
    <property type="entry name" value="V-type proton ATPase subunit"/>
    <property type="match status" value="1"/>
</dbReference>
<dbReference type="GO" id="GO:0033179">
    <property type="term" value="C:proton-transporting V-type ATPase, V0 domain"/>
    <property type="evidence" value="ECO:0007669"/>
    <property type="project" value="InterPro"/>
</dbReference>
<comment type="function">
    <text evidence="5 7">Subunit of the V0 complex of vacuolar(H+)-ATPase (V-ATPase), a multisubunit enzyme composed of a peripheral complex (V1) that hydrolyzes ATP and a membrane integral complex (V0) that translocates protons. V-ATPase is responsible for acidifying and maintaining the pH of intracellular compartments. This subunit is a non-integral membrane component of the membrane pore domain and is required for proper assembly of the V0 sector. Might be involved in the regulated assembly of V1 subunits onto the membrane sector or alternatively may prevent the passage of protons through V0 pores.</text>
</comment>
<evidence type="ECO:0000256" key="2">
    <source>
        <dbReference type="ARBA" id="ARBA00022448"/>
    </source>
</evidence>
<accession>A0A0L0RY90</accession>